<accession>A0A2B4S2L1</accession>
<evidence type="ECO:0000256" key="4">
    <source>
        <dbReference type="ARBA" id="ARBA00022840"/>
    </source>
</evidence>
<evidence type="ECO:0000256" key="7">
    <source>
        <dbReference type="RuleBase" id="RU000304"/>
    </source>
</evidence>
<keyword evidence="3 10" id="KW-0418">Kinase</keyword>
<evidence type="ECO:0000313" key="11">
    <source>
        <dbReference type="Proteomes" id="UP000225706"/>
    </source>
</evidence>
<evidence type="ECO:0000313" key="10">
    <source>
        <dbReference type="EMBL" id="PFX23020.1"/>
    </source>
</evidence>
<dbReference type="InterPro" id="IPR017441">
    <property type="entry name" value="Protein_kinase_ATP_BS"/>
</dbReference>
<dbReference type="OrthoDB" id="4062651at2759"/>
<dbReference type="Pfam" id="PF00069">
    <property type="entry name" value="Pkinase"/>
    <property type="match status" value="1"/>
</dbReference>
<dbReference type="Gene3D" id="3.30.200.20">
    <property type="entry name" value="Phosphorylase Kinase, domain 1"/>
    <property type="match status" value="1"/>
</dbReference>
<reference evidence="11" key="1">
    <citation type="journal article" date="2017" name="bioRxiv">
        <title>Comparative analysis of the genomes of Stylophora pistillata and Acropora digitifera provides evidence for extensive differences between species of corals.</title>
        <authorList>
            <person name="Voolstra C.R."/>
            <person name="Li Y."/>
            <person name="Liew Y.J."/>
            <person name="Baumgarten S."/>
            <person name="Zoccola D."/>
            <person name="Flot J.-F."/>
            <person name="Tambutte S."/>
            <person name="Allemand D."/>
            <person name="Aranda M."/>
        </authorList>
    </citation>
    <scope>NUCLEOTIDE SEQUENCE [LARGE SCALE GENOMIC DNA]</scope>
</reference>
<feature type="domain" description="Protein kinase" evidence="9">
    <location>
        <begin position="22"/>
        <end position="315"/>
    </location>
</feature>
<organism evidence="10 11">
    <name type="scientific">Stylophora pistillata</name>
    <name type="common">Smooth cauliflower coral</name>
    <dbReference type="NCBI Taxonomy" id="50429"/>
    <lineage>
        <taxon>Eukaryota</taxon>
        <taxon>Metazoa</taxon>
        <taxon>Cnidaria</taxon>
        <taxon>Anthozoa</taxon>
        <taxon>Hexacorallia</taxon>
        <taxon>Scleractinia</taxon>
        <taxon>Astrocoeniina</taxon>
        <taxon>Pocilloporidae</taxon>
        <taxon>Stylophora</taxon>
    </lineage>
</organism>
<evidence type="ECO:0000256" key="3">
    <source>
        <dbReference type="ARBA" id="ARBA00022777"/>
    </source>
</evidence>
<dbReference type="Gene3D" id="1.10.510.10">
    <property type="entry name" value="Transferase(Phosphotransferase) domain 1"/>
    <property type="match status" value="1"/>
</dbReference>
<feature type="compositionally biased region" description="Basic residues" evidence="8">
    <location>
        <begin position="331"/>
        <end position="343"/>
    </location>
</feature>
<dbReference type="InterPro" id="IPR011009">
    <property type="entry name" value="Kinase-like_dom_sf"/>
</dbReference>
<keyword evidence="4 6" id="KW-0067">ATP-binding</keyword>
<dbReference type="PROSITE" id="PS00108">
    <property type="entry name" value="PROTEIN_KINASE_ST"/>
    <property type="match status" value="1"/>
</dbReference>
<feature type="region of interest" description="Disordered" evidence="8">
    <location>
        <begin position="331"/>
        <end position="350"/>
    </location>
</feature>
<keyword evidence="1" id="KW-0808">Transferase</keyword>
<dbReference type="Proteomes" id="UP000225706">
    <property type="component" value="Unassembled WGS sequence"/>
</dbReference>
<dbReference type="GO" id="GO:0005737">
    <property type="term" value="C:cytoplasm"/>
    <property type="evidence" value="ECO:0007669"/>
    <property type="project" value="TreeGrafter"/>
</dbReference>
<evidence type="ECO:0000256" key="2">
    <source>
        <dbReference type="ARBA" id="ARBA00022741"/>
    </source>
</evidence>
<keyword evidence="11" id="KW-1185">Reference proteome</keyword>
<dbReference type="GO" id="GO:0005634">
    <property type="term" value="C:nucleus"/>
    <property type="evidence" value="ECO:0007669"/>
    <property type="project" value="TreeGrafter"/>
</dbReference>
<dbReference type="EMBL" id="LSMT01000221">
    <property type="protein sequence ID" value="PFX23020.1"/>
    <property type="molecule type" value="Genomic_DNA"/>
</dbReference>
<evidence type="ECO:0000256" key="6">
    <source>
        <dbReference type="PROSITE-ProRule" id="PRU10141"/>
    </source>
</evidence>
<dbReference type="CDD" id="cd00180">
    <property type="entry name" value="PKc"/>
    <property type="match status" value="1"/>
</dbReference>
<dbReference type="SMART" id="SM00220">
    <property type="entry name" value="S_TKc"/>
    <property type="match status" value="1"/>
</dbReference>
<keyword evidence="2 6" id="KW-0547">Nucleotide-binding</keyword>
<dbReference type="PROSITE" id="PS50011">
    <property type="entry name" value="PROTEIN_KINASE_DOM"/>
    <property type="match status" value="1"/>
</dbReference>
<proteinExistence type="inferred from homology"/>
<sequence>MSSRIVSSFPVGQVLVVEGTELEIQNKLGSGAFGVVFKARDLLASESVFYALKDVVCSNSASIGKAISEVETLRRVKHDFIVKIIAADQYEDSRGGFHVLILTEYCSGGNLNDRLSQPSSEEKTLKWLSQIASALSYLHSLQIVHRDVKPDNVMLTDSTREDLKLGDFGLAREFLALKKVETLSASNCGLAQYYMQSGTGPAHWMAPEVFTCHYTEKADIFSLGVLFNAIIVRDFAYSANERRWYGAFVKVSGGVKLGLGYAMAILGPAAMTEFVHDHKLGEENGFRGLIIDTLNFVPQERPRAEEIYYRIEEIATNIRLQWSDEEHIQNKRSRRRKVRRPRISNKCSIN</sequence>
<comment type="similarity">
    <text evidence="5">Belongs to the protein kinase superfamily. Ser/Thr protein kinase family. GCN2 subfamily.</text>
</comment>
<name>A0A2B4S2L1_STYPI</name>
<dbReference type="GO" id="GO:0005524">
    <property type="term" value="F:ATP binding"/>
    <property type="evidence" value="ECO:0007669"/>
    <property type="project" value="UniProtKB-UniRule"/>
</dbReference>
<dbReference type="PROSITE" id="PS00107">
    <property type="entry name" value="PROTEIN_KINASE_ATP"/>
    <property type="match status" value="1"/>
</dbReference>
<evidence type="ECO:0000256" key="1">
    <source>
        <dbReference type="ARBA" id="ARBA00022679"/>
    </source>
</evidence>
<comment type="caution">
    <text evidence="10">The sequence shown here is derived from an EMBL/GenBank/DDBJ whole genome shotgun (WGS) entry which is preliminary data.</text>
</comment>
<dbReference type="GO" id="GO:0110031">
    <property type="term" value="P:negative regulation of G2/MI transition of meiotic cell cycle"/>
    <property type="evidence" value="ECO:0007669"/>
    <property type="project" value="TreeGrafter"/>
</dbReference>
<feature type="binding site" evidence="6">
    <location>
        <position position="53"/>
    </location>
    <ligand>
        <name>ATP</name>
        <dbReference type="ChEBI" id="CHEBI:30616"/>
    </ligand>
</feature>
<dbReference type="GO" id="GO:0004674">
    <property type="term" value="F:protein serine/threonine kinase activity"/>
    <property type="evidence" value="ECO:0007669"/>
    <property type="project" value="UniProtKB-KW"/>
</dbReference>
<evidence type="ECO:0000256" key="8">
    <source>
        <dbReference type="SAM" id="MobiDB-lite"/>
    </source>
</evidence>
<dbReference type="AlphaFoldDB" id="A0A2B4S2L1"/>
<dbReference type="PANTHER" id="PTHR11042">
    <property type="entry name" value="EUKARYOTIC TRANSLATION INITIATION FACTOR 2-ALPHA KINASE EIF2-ALPHA KINASE -RELATED"/>
    <property type="match status" value="1"/>
</dbReference>
<dbReference type="PANTHER" id="PTHR11042:SF190">
    <property type="entry name" value="MITOSIS INHIBITOR PROTEIN KINASE MIK1"/>
    <property type="match status" value="1"/>
</dbReference>
<dbReference type="InterPro" id="IPR008271">
    <property type="entry name" value="Ser/Thr_kinase_AS"/>
</dbReference>
<dbReference type="InterPro" id="IPR050339">
    <property type="entry name" value="CC_SR_Kinase"/>
</dbReference>
<dbReference type="InterPro" id="IPR000719">
    <property type="entry name" value="Prot_kinase_dom"/>
</dbReference>
<evidence type="ECO:0000259" key="9">
    <source>
        <dbReference type="PROSITE" id="PS50011"/>
    </source>
</evidence>
<protein>
    <submittedName>
        <fullName evidence="10">Serine/threonine-protein kinase PDIK1L</fullName>
    </submittedName>
</protein>
<keyword evidence="7" id="KW-0723">Serine/threonine-protein kinase</keyword>
<evidence type="ECO:0000256" key="5">
    <source>
        <dbReference type="ARBA" id="ARBA00037982"/>
    </source>
</evidence>
<dbReference type="STRING" id="50429.A0A2B4S2L1"/>
<gene>
    <name evidence="10" type="primary">Pdik1l</name>
    <name evidence="10" type="ORF">AWC38_SpisGene12434</name>
</gene>
<dbReference type="SUPFAM" id="SSF56112">
    <property type="entry name" value="Protein kinase-like (PK-like)"/>
    <property type="match status" value="1"/>
</dbReference>